<feature type="region of interest" description="Disordered" evidence="1">
    <location>
        <begin position="1"/>
        <end position="26"/>
    </location>
</feature>
<proteinExistence type="predicted"/>
<evidence type="ECO:0000313" key="3">
    <source>
        <dbReference type="Proteomes" id="UP001144205"/>
    </source>
</evidence>
<evidence type="ECO:0000313" key="2">
    <source>
        <dbReference type="EMBL" id="GKY89124.1"/>
    </source>
</evidence>
<dbReference type="Proteomes" id="UP001144205">
    <property type="component" value="Unassembled WGS sequence"/>
</dbReference>
<reference evidence="2" key="1">
    <citation type="journal article" date="2023" name="Int. J. Syst. Evol. Microbiol.">
        <title>Sinisalibacter aestuarii sp. nov., isolated from estuarine sediment of the Arakawa River.</title>
        <authorList>
            <person name="Arafat S.T."/>
            <person name="Hirano S."/>
            <person name="Sato A."/>
            <person name="Takeuchi K."/>
            <person name="Yasuda T."/>
            <person name="Terahara T."/>
            <person name="Hamada M."/>
            <person name="Kobayashi T."/>
        </authorList>
    </citation>
    <scope>NUCLEOTIDE SEQUENCE</scope>
    <source>
        <strain evidence="2">B-399</strain>
    </source>
</reference>
<sequence>MGGRRQVQATVPLRSDKDGGRDGKGAAVTASFHPVTARSSIPVPGFGPVALGIGAQRLHILDFSEILAHLHALFLEL</sequence>
<comment type="caution">
    <text evidence="2">The sequence shown here is derived from an EMBL/GenBank/DDBJ whole genome shotgun (WGS) entry which is preliminary data.</text>
</comment>
<name>A0ABQ5LW43_9RHOB</name>
<organism evidence="2 3">
    <name type="scientific">Sinisalibacter aestuarii</name>
    <dbReference type="NCBI Taxonomy" id="2949426"/>
    <lineage>
        <taxon>Bacteria</taxon>
        <taxon>Pseudomonadati</taxon>
        <taxon>Pseudomonadota</taxon>
        <taxon>Alphaproteobacteria</taxon>
        <taxon>Rhodobacterales</taxon>
        <taxon>Roseobacteraceae</taxon>
        <taxon>Sinisalibacter</taxon>
    </lineage>
</organism>
<dbReference type="EMBL" id="BROH01000010">
    <property type="protein sequence ID" value="GKY89124.1"/>
    <property type="molecule type" value="Genomic_DNA"/>
</dbReference>
<evidence type="ECO:0000256" key="1">
    <source>
        <dbReference type="SAM" id="MobiDB-lite"/>
    </source>
</evidence>
<feature type="compositionally biased region" description="Basic and acidic residues" evidence="1">
    <location>
        <begin position="14"/>
        <end position="24"/>
    </location>
</feature>
<accession>A0ABQ5LW43</accession>
<keyword evidence="3" id="KW-1185">Reference proteome</keyword>
<protein>
    <submittedName>
        <fullName evidence="2">Uncharacterized protein</fullName>
    </submittedName>
</protein>
<gene>
    <name evidence="2" type="ORF">STA1M1_29930</name>
</gene>